<evidence type="ECO:0000313" key="5">
    <source>
        <dbReference type="Proteomes" id="UP000765509"/>
    </source>
</evidence>
<evidence type="ECO:0000259" key="3">
    <source>
        <dbReference type="PROSITE" id="PS50076"/>
    </source>
</evidence>
<feature type="domain" description="J" evidence="3">
    <location>
        <begin position="45"/>
        <end position="120"/>
    </location>
</feature>
<dbReference type="SUPFAM" id="SSF46565">
    <property type="entry name" value="Chaperone J-domain"/>
    <property type="match status" value="1"/>
</dbReference>
<keyword evidence="5" id="KW-1185">Reference proteome</keyword>
<dbReference type="Gene3D" id="1.10.287.110">
    <property type="entry name" value="DnaJ domain"/>
    <property type="match status" value="1"/>
</dbReference>
<keyword evidence="2" id="KW-1133">Transmembrane helix</keyword>
<keyword evidence="1" id="KW-0143">Chaperone</keyword>
<dbReference type="InterPro" id="IPR051938">
    <property type="entry name" value="Apopto_cytoskel_mod"/>
</dbReference>
<proteinExistence type="predicted"/>
<organism evidence="4 5">
    <name type="scientific">Austropuccinia psidii MF-1</name>
    <dbReference type="NCBI Taxonomy" id="1389203"/>
    <lineage>
        <taxon>Eukaryota</taxon>
        <taxon>Fungi</taxon>
        <taxon>Dikarya</taxon>
        <taxon>Basidiomycota</taxon>
        <taxon>Pucciniomycotina</taxon>
        <taxon>Pucciniomycetes</taxon>
        <taxon>Pucciniales</taxon>
        <taxon>Sphaerophragmiaceae</taxon>
        <taxon>Austropuccinia</taxon>
    </lineage>
</organism>
<dbReference type="CDD" id="cd06257">
    <property type="entry name" value="DnaJ"/>
    <property type="match status" value="1"/>
</dbReference>
<protein>
    <recommendedName>
        <fullName evidence="3">J domain-containing protein</fullName>
    </recommendedName>
</protein>
<name>A0A9Q3H6Z4_9BASI</name>
<dbReference type="AlphaFoldDB" id="A0A9Q3H6Z4"/>
<dbReference type="PANTHER" id="PTHR44145">
    <property type="entry name" value="DNAJ HOMOLOG SUBFAMILY A MEMBER 3, MITOCHONDRIAL"/>
    <property type="match status" value="1"/>
</dbReference>
<feature type="transmembrane region" description="Helical" evidence="2">
    <location>
        <begin position="201"/>
        <end position="222"/>
    </location>
</feature>
<dbReference type="InterPro" id="IPR001623">
    <property type="entry name" value="DnaJ_domain"/>
</dbReference>
<evidence type="ECO:0000256" key="1">
    <source>
        <dbReference type="ARBA" id="ARBA00023186"/>
    </source>
</evidence>
<sequence>MFLDLFKFIMINFFRAKSSSISRSFHSYHQKIMSNYPFPNNPNPNPFEIFHLPRSATPSQIKQRYYQLVKIYHPDIATQSLPSKSKGSSDNQILNRFKLIVQAYELLRSPSRRQNYLTYGVGWPHIPHRSPHSGSQTKSKSNHTYHSKNYQSFWFQFLNPSYPNHSYSSKFQSDPFNNHHSSKSTFKEQWHRNGLFSKNGIFISSVGCIGLVGYILQLWYVFPWLNSNHSDKLLQHNQNDQLKRFLEPQGDQRLDQEAWSKFNSIQFINSNFIKKTSSPLSSKISFENSSHPPHDNTTKYRLTPGYLKNQIDQNNAKSASDLDFARSTALPPNQFSHRFSHISSTHLPLNSTPNQSDPS</sequence>
<gene>
    <name evidence="4" type="ORF">O181_033242</name>
</gene>
<evidence type="ECO:0000313" key="4">
    <source>
        <dbReference type="EMBL" id="MBW0493527.1"/>
    </source>
</evidence>
<dbReference type="EMBL" id="AVOT02012108">
    <property type="protein sequence ID" value="MBW0493527.1"/>
    <property type="molecule type" value="Genomic_DNA"/>
</dbReference>
<keyword evidence="2" id="KW-0812">Transmembrane</keyword>
<reference evidence="4" key="1">
    <citation type="submission" date="2021-03" db="EMBL/GenBank/DDBJ databases">
        <title>Draft genome sequence of rust myrtle Austropuccinia psidii MF-1, a brazilian biotype.</title>
        <authorList>
            <person name="Quecine M.C."/>
            <person name="Pachon D.M.R."/>
            <person name="Bonatelli M.L."/>
            <person name="Correr F.H."/>
            <person name="Franceschini L.M."/>
            <person name="Leite T.F."/>
            <person name="Margarido G.R.A."/>
            <person name="Almeida C.A."/>
            <person name="Ferrarezi J.A."/>
            <person name="Labate C.A."/>
        </authorList>
    </citation>
    <scope>NUCLEOTIDE SEQUENCE</scope>
    <source>
        <strain evidence="4">MF-1</strain>
    </source>
</reference>
<dbReference type="SMART" id="SM00271">
    <property type="entry name" value="DnaJ"/>
    <property type="match status" value="1"/>
</dbReference>
<dbReference type="PANTHER" id="PTHR44145:SF3">
    <property type="entry name" value="DNAJ HOMOLOG SUBFAMILY A MEMBER 3, MITOCHONDRIAL"/>
    <property type="match status" value="1"/>
</dbReference>
<dbReference type="InterPro" id="IPR036869">
    <property type="entry name" value="J_dom_sf"/>
</dbReference>
<dbReference type="PROSITE" id="PS50076">
    <property type="entry name" value="DNAJ_2"/>
    <property type="match status" value="1"/>
</dbReference>
<evidence type="ECO:0000256" key="2">
    <source>
        <dbReference type="SAM" id="Phobius"/>
    </source>
</evidence>
<keyword evidence="2" id="KW-0472">Membrane</keyword>
<dbReference type="OrthoDB" id="445556at2759"/>
<dbReference type="Pfam" id="PF00226">
    <property type="entry name" value="DnaJ"/>
    <property type="match status" value="1"/>
</dbReference>
<dbReference type="Proteomes" id="UP000765509">
    <property type="component" value="Unassembled WGS sequence"/>
</dbReference>
<dbReference type="PRINTS" id="PR00625">
    <property type="entry name" value="JDOMAIN"/>
</dbReference>
<comment type="caution">
    <text evidence="4">The sequence shown here is derived from an EMBL/GenBank/DDBJ whole genome shotgun (WGS) entry which is preliminary data.</text>
</comment>
<accession>A0A9Q3H6Z4</accession>